<dbReference type="NCBIfam" id="TIGR03998">
    <property type="entry name" value="thiol_BshC"/>
    <property type="match status" value="1"/>
</dbReference>
<dbReference type="eggNOG" id="COG4365">
    <property type="taxonomic scope" value="Bacteria"/>
</dbReference>
<accession>A0A0B0IDX8</accession>
<dbReference type="OrthoDB" id="9765151at2"/>
<dbReference type="Pfam" id="PF10079">
    <property type="entry name" value="Rossmann-like_BshC"/>
    <property type="match status" value="1"/>
</dbReference>
<proteinExistence type="inferred from homology"/>
<protein>
    <recommendedName>
        <fullName evidence="2">Putative cysteine ligase BshC</fullName>
        <ecNumber evidence="2">6.-.-.-</ecNumber>
    </recommendedName>
</protein>
<evidence type="ECO:0000313" key="5">
    <source>
        <dbReference type="EMBL" id="KHF40788.1"/>
    </source>
</evidence>
<sequence length="540" mass="62752">MLEVREIDLISNKGFIKDYVNGSYLSDQFFEYTYNDEDKFKKRIDHLLTKTYKRDELADYLLETHNSLAYSNQACSQIEKLRQPNSVVVVGGQQAGLLTGPLYTVYKAMSIIILAKQQEEKLNVPVVPVFWIAGEDHDMDEIRFVYKEKRGTWKKHQYDDSSKSSSASSLKIDKAEIQKWLNELFSTFPETAHTKNLLVNLTSLSEKSSTFVDFFRYVMNWFFGNEGLLLLDAHDPIIRKMEIQYFDQLIMDVEQVQKAQQKGAQAFAEAGYGEPILTDYSNAHLFLEVEGERKRLDYDQGVFSVKGTDIVYSKSQLSTLLHKYPERFSNNVVTRPLMQEWLLPVLAFISGPGELRYWATLKHVFTHFEVEMPPVIPRIQLTFIPSVVQKWLAETDYELKPFLLGRMEELRESWLEKATEYPVSEVIEQVKSNILSDHQPLRDLAKDMDPTLAKLSEKNRSIIENQIAFMEKKMKKFVRQSHDSTLAKFTETGKWLAPLNRPQERIFHPILLMNVIGEEGFRRLVSTNMSVNHIHKVVYL</sequence>
<keyword evidence="6" id="KW-1185">Reference proteome</keyword>
<evidence type="ECO:0000259" key="3">
    <source>
        <dbReference type="Pfam" id="PF10079"/>
    </source>
</evidence>
<evidence type="ECO:0000259" key="4">
    <source>
        <dbReference type="Pfam" id="PF24850"/>
    </source>
</evidence>
<dbReference type="Pfam" id="PF24850">
    <property type="entry name" value="CC_BshC"/>
    <property type="match status" value="1"/>
</dbReference>
<comment type="similarity">
    <text evidence="2">Belongs to the BshC family.</text>
</comment>
<comment type="function">
    <text evidence="2">Involved in bacillithiol (BSH) biosynthesis. May catalyze the last step of the pathway, the addition of cysteine to glucosamine malate (GlcN-Mal) to generate BSH.</text>
</comment>
<dbReference type="GO" id="GO:0016874">
    <property type="term" value="F:ligase activity"/>
    <property type="evidence" value="ECO:0007669"/>
    <property type="project" value="UniProtKB-UniRule"/>
</dbReference>
<gene>
    <name evidence="2" type="primary">bshC</name>
    <name evidence="5" type="ORF">LQ50_06740</name>
</gene>
<evidence type="ECO:0000256" key="1">
    <source>
        <dbReference type="ARBA" id="ARBA00022598"/>
    </source>
</evidence>
<feature type="domain" description="Bacillithiol biosynthesis BshC C-terminal coiled-coil" evidence="4">
    <location>
        <begin position="382"/>
        <end position="540"/>
    </location>
</feature>
<comment type="caution">
    <text evidence="5">The sequence shown here is derived from an EMBL/GenBank/DDBJ whole genome shotgun (WGS) entry which is preliminary data.</text>
</comment>
<dbReference type="PIRSF" id="PIRSF012535">
    <property type="entry name" value="UCP012535"/>
    <property type="match status" value="1"/>
</dbReference>
<reference evidence="5 6" key="1">
    <citation type="submission" date="2014-09" db="EMBL/GenBank/DDBJ databases">
        <title>Genome sequencing and annotation of Bacillus Okhensis strain Kh10-101T.</title>
        <authorList>
            <person name="Prakash J.S."/>
        </authorList>
    </citation>
    <scope>NUCLEOTIDE SEQUENCE [LARGE SCALE GENOMIC DNA]</scope>
    <source>
        <strain evidence="6">Kh10-101T</strain>
    </source>
</reference>
<keyword evidence="1 2" id="KW-0436">Ligase</keyword>
<name>A0A0B0IDX8_9BACI</name>
<dbReference type="InterPro" id="IPR011199">
    <property type="entry name" value="Bacillithiol_biosynth_BshC"/>
</dbReference>
<dbReference type="EMBL" id="JRJU01000006">
    <property type="protein sequence ID" value="KHF40788.1"/>
    <property type="molecule type" value="Genomic_DNA"/>
</dbReference>
<organism evidence="5 6">
    <name type="scientific">Halalkalibacter okhensis</name>
    <dbReference type="NCBI Taxonomy" id="333138"/>
    <lineage>
        <taxon>Bacteria</taxon>
        <taxon>Bacillati</taxon>
        <taxon>Bacillota</taxon>
        <taxon>Bacilli</taxon>
        <taxon>Bacillales</taxon>
        <taxon>Bacillaceae</taxon>
        <taxon>Halalkalibacter</taxon>
    </lineage>
</organism>
<dbReference type="InterPro" id="IPR055399">
    <property type="entry name" value="CC_BshC"/>
</dbReference>
<feature type="domain" description="Bacillithiol biosynthesis BshC N-terminal Rossmann-like" evidence="3">
    <location>
        <begin position="3"/>
        <end position="378"/>
    </location>
</feature>
<dbReference type="EC" id="6.-.-.-" evidence="2"/>
<dbReference type="HAMAP" id="MF_01867">
    <property type="entry name" value="BshC"/>
    <property type="match status" value="1"/>
</dbReference>
<dbReference type="STRING" id="333138.LQ50_06740"/>
<evidence type="ECO:0000256" key="2">
    <source>
        <dbReference type="HAMAP-Rule" id="MF_01867"/>
    </source>
</evidence>
<dbReference type="AlphaFoldDB" id="A0A0B0IDX8"/>
<dbReference type="InterPro" id="IPR055398">
    <property type="entry name" value="Rossmann-like_BshC"/>
</dbReference>
<evidence type="ECO:0000313" key="6">
    <source>
        <dbReference type="Proteomes" id="UP000030832"/>
    </source>
</evidence>
<dbReference type="Proteomes" id="UP000030832">
    <property type="component" value="Unassembled WGS sequence"/>
</dbReference>
<dbReference type="RefSeq" id="WP_034627251.1">
    <property type="nucleotide sequence ID" value="NZ_JRJU01000006.1"/>
</dbReference>